<dbReference type="Proteomes" id="UP001224775">
    <property type="component" value="Unassembled WGS sequence"/>
</dbReference>
<organism evidence="2 3">
    <name type="scientific">Skeletonema marinoi</name>
    <dbReference type="NCBI Taxonomy" id="267567"/>
    <lineage>
        <taxon>Eukaryota</taxon>
        <taxon>Sar</taxon>
        <taxon>Stramenopiles</taxon>
        <taxon>Ochrophyta</taxon>
        <taxon>Bacillariophyta</taxon>
        <taxon>Coscinodiscophyceae</taxon>
        <taxon>Thalassiosirophycidae</taxon>
        <taxon>Thalassiosirales</taxon>
        <taxon>Skeletonemataceae</taxon>
        <taxon>Skeletonema</taxon>
        <taxon>Skeletonema marinoi-dohrnii complex</taxon>
    </lineage>
</organism>
<evidence type="ECO:0000256" key="1">
    <source>
        <dbReference type="SAM" id="MobiDB-lite"/>
    </source>
</evidence>
<evidence type="ECO:0000313" key="3">
    <source>
        <dbReference type="Proteomes" id="UP001224775"/>
    </source>
</evidence>
<keyword evidence="3" id="KW-1185">Reference proteome</keyword>
<dbReference type="EMBL" id="JATAAI010000011">
    <property type="protein sequence ID" value="KAK1742517.1"/>
    <property type="molecule type" value="Genomic_DNA"/>
</dbReference>
<protein>
    <submittedName>
        <fullName evidence="2">Uncharacterized protein</fullName>
    </submittedName>
</protein>
<gene>
    <name evidence="2" type="ORF">QTG54_007082</name>
</gene>
<evidence type="ECO:0000313" key="2">
    <source>
        <dbReference type="EMBL" id="KAK1742517.1"/>
    </source>
</evidence>
<dbReference type="AlphaFoldDB" id="A0AAD8YAH0"/>
<feature type="region of interest" description="Disordered" evidence="1">
    <location>
        <begin position="83"/>
        <end position="137"/>
    </location>
</feature>
<proteinExistence type="predicted"/>
<reference evidence="2" key="1">
    <citation type="submission" date="2023-06" db="EMBL/GenBank/DDBJ databases">
        <title>Survivors Of The Sea: Transcriptome response of Skeletonema marinoi to long-term dormancy.</title>
        <authorList>
            <person name="Pinder M.I.M."/>
            <person name="Kourtchenko O."/>
            <person name="Robertson E.K."/>
            <person name="Larsson T."/>
            <person name="Maumus F."/>
            <person name="Osuna-Cruz C.M."/>
            <person name="Vancaester E."/>
            <person name="Stenow R."/>
            <person name="Vandepoele K."/>
            <person name="Ploug H."/>
            <person name="Bruchert V."/>
            <person name="Godhe A."/>
            <person name="Topel M."/>
        </authorList>
    </citation>
    <scope>NUCLEOTIDE SEQUENCE</scope>
    <source>
        <strain evidence="2">R05AC</strain>
    </source>
</reference>
<feature type="compositionally biased region" description="Basic and acidic residues" evidence="1">
    <location>
        <begin position="83"/>
        <end position="109"/>
    </location>
</feature>
<name>A0AAD8YAH0_9STRA</name>
<accession>A0AAD8YAH0</accession>
<sequence>MSQLADTDDAKNDIAAAVHDSYDDLCEVEIPFSMIDDGSSDDDNLERNQESNINVSHTEKLNENAALDCFNFSVTAHIKGKFEHNDVKIPSEENKGKDIGKSNVDKEGPIELNPTKPDPEKGWLPAPLPLPSWATSD</sequence>
<comment type="caution">
    <text evidence="2">The sequence shown here is derived from an EMBL/GenBank/DDBJ whole genome shotgun (WGS) entry which is preliminary data.</text>
</comment>